<name>A0ABS4E3I3_9HYPH</name>
<organism evidence="3 4">
    <name type="scientific">Rhizobium halophytocola</name>
    <dbReference type="NCBI Taxonomy" id="735519"/>
    <lineage>
        <taxon>Bacteria</taxon>
        <taxon>Pseudomonadati</taxon>
        <taxon>Pseudomonadota</taxon>
        <taxon>Alphaproteobacteria</taxon>
        <taxon>Hyphomicrobiales</taxon>
        <taxon>Rhizobiaceae</taxon>
        <taxon>Rhizobium/Agrobacterium group</taxon>
        <taxon>Rhizobium</taxon>
    </lineage>
</organism>
<dbReference type="InterPro" id="IPR010657">
    <property type="entry name" value="ImpA_N"/>
</dbReference>
<dbReference type="RefSeq" id="WP_209947310.1">
    <property type="nucleotide sequence ID" value="NZ_JAGGJU010000011.1"/>
</dbReference>
<dbReference type="Pfam" id="PF06812">
    <property type="entry name" value="ImpA_N"/>
    <property type="match status" value="1"/>
</dbReference>
<dbReference type="PANTHER" id="PTHR37951">
    <property type="entry name" value="CYTOPLASMIC PROTEIN-RELATED"/>
    <property type="match status" value="1"/>
</dbReference>
<evidence type="ECO:0000313" key="3">
    <source>
        <dbReference type="EMBL" id="MBP1852478.1"/>
    </source>
</evidence>
<evidence type="ECO:0000259" key="2">
    <source>
        <dbReference type="Pfam" id="PF06812"/>
    </source>
</evidence>
<feature type="region of interest" description="Disordered" evidence="1">
    <location>
        <begin position="250"/>
        <end position="283"/>
    </location>
</feature>
<reference evidence="3 4" key="1">
    <citation type="submission" date="2021-03" db="EMBL/GenBank/DDBJ databases">
        <title>Genomic Encyclopedia of Type Strains, Phase IV (KMG-IV): sequencing the most valuable type-strain genomes for metagenomic binning, comparative biology and taxonomic classification.</title>
        <authorList>
            <person name="Goeker M."/>
        </authorList>
    </citation>
    <scope>NUCLEOTIDE SEQUENCE [LARGE SCALE GENOMIC DNA]</scope>
    <source>
        <strain evidence="3 4">DSM 21600</strain>
    </source>
</reference>
<dbReference type="Proteomes" id="UP000759443">
    <property type="component" value="Unassembled WGS sequence"/>
</dbReference>
<dbReference type="InterPro" id="IPR017740">
    <property type="entry name" value="TssA-like"/>
</dbReference>
<feature type="domain" description="ImpA N-terminal" evidence="2">
    <location>
        <begin position="9"/>
        <end position="131"/>
    </location>
</feature>
<comment type="caution">
    <text evidence="3">The sequence shown here is derived from an EMBL/GenBank/DDBJ whole genome shotgun (WGS) entry which is preliminary data.</text>
</comment>
<accession>A0ABS4E3I3</accession>
<sequence>MINLDDLLNSFDEDAPSGADLEYDAEFVDLTIASTPGEERVVGDSVILAEEPDYPAVIKAATALLGRTRDLRIAVILANAALKSEGLLAFEEVLLYIRRCLEEYWDSVHPQLDADDDDDPTMRVNAMLGLTDRALVLGALRTAPLTESRTFGRFGLRDLLVAEGELPAGEMQNAPTDQVVSAAFQDTDPAHLEALARSVAASSEHVKALSAAFDERIGSLGPDFTPLRKMLYDISRRLDQHVGAETGEVAGALSDDDRPAASDASPAAAATAAARPAGVGTITSPDDVKKAIDRIVEYYARQEPSSPVPILLKRARRLVSADFLEIMKDMAPQGVENVALIGGFENDDS</sequence>
<dbReference type="PANTHER" id="PTHR37951:SF1">
    <property type="entry name" value="TYPE VI SECRETION SYSTEM COMPONENT TSSA1"/>
    <property type="match status" value="1"/>
</dbReference>
<dbReference type="NCBIfam" id="TIGR03363">
    <property type="entry name" value="VI_chp_8"/>
    <property type="match status" value="1"/>
</dbReference>
<proteinExistence type="predicted"/>
<feature type="compositionally biased region" description="Low complexity" evidence="1">
    <location>
        <begin position="261"/>
        <end position="277"/>
    </location>
</feature>
<gene>
    <name evidence="3" type="ORF">J2Z17_003935</name>
</gene>
<evidence type="ECO:0000313" key="4">
    <source>
        <dbReference type="Proteomes" id="UP000759443"/>
    </source>
</evidence>
<dbReference type="EMBL" id="JAGGJU010000011">
    <property type="protein sequence ID" value="MBP1852478.1"/>
    <property type="molecule type" value="Genomic_DNA"/>
</dbReference>
<keyword evidence="4" id="KW-1185">Reference proteome</keyword>
<evidence type="ECO:0000256" key="1">
    <source>
        <dbReference type="SAM" id="MobiDB-lite"/>
    </source>
</evidence>
<protein>
    <submittedName>
        <fullName evidence="3">Type VI secretion system protein ImpA</fullName>
    </submittedName>
</protein>